<dbReference type="InterPro" id="IPR001789">
    <property type="entry name" value="Sig_transdc_resp-reg_receiver"/>
</dbReference>
<dbReference type="SUPFAM" id="SSF52172">
    <property type="entry name" value="CheY-like"/>
    <property type="match status" value="1"/>
</dbReference>
<organism evidence="4">
    <name type="scientific">Uncultured Desulfatiglans sp</name>
    <dbReference type="NCBI Taxonomy" id="1748965"/>
    <lineage>
        <taxon>Bacteria</taxon>
        <taxon>Pseudomonadati</taxon>
        <taxon>Thermodesulfobacteriota</taxon>
        <taxon>Desulfobacteria</taxon>
        <taxon>Desulfatiglandales</taxon>
        <taxon>Desulfatiglandaceae</taxon>
        <taxon>Desulfatiglans</taxon>
        <taxon>environmental samples</taxon>
    </lineage>
</organism>
<dbReference type="GO" id="GO:0000160">
    <property type="term" value="P:phosphorelay signal transduction system"/>
    <property type="evidence" value="ECO:0007669"/>
    <property type="project" value="InterPro"/>
</dbReference>
<dbReference type="PANTHER" id="PTHR44591">
    <property type="entry name" value="STRESS RESPONSE REGULATOR PROTEIN 1"/>
    <property type="match status" value="1"/>
</dbReference>
<name>A0A653AAW9_UNCDX</name>
<evidence type="ECO:0000259" key="3">
    <source>
        <dbReference type="PROSITE" id="PS50110"/>
    </source>
</evidence>
<evidence type="ECO:0000256" key="2">
    <source>
        <dbReference type="PROSITE-ProRule" id="PRU00169"/>
    </source>
</evidence>
<dbReference type="InterPro" id="IPR011006">
    <property type="entry name" value="CheY-like_superfamily"/>
</dbReference>
<proteinExistence type="predicted"/>
<feature type="modified residue" description="4-aspartylphosphate" evidence="2">
    <location>
        <position position="58"/>
    </location>
</feature>
<sequence>MMGKNLLQGKRILLVDDESDVLDALQEELDMASLSRASTFEEAKLLLENQHFDIAILDIMGVNGYELLEIARKKNIISLMLTAHALSTDNIVKARQEGAASFLPKEEMKNIIEHLSDLLEAKEKGKDYWWHWYEKMSNFCGDKFGPNWQDKDREFWEALRKLSL</sequence>
<evidence type="ECO:0000256" key="1">
    <source>
        <dbReference type="ARBA" id="ARBA00022553"/>
    </source>
</evidence>
<feature type="domain" description="Response regulatory" evidence="3">
    <location>
        <begin position="11"/>
        <end position="120"/>
    </location>
</feature>
<accession>A0A653AAW9</accession>
<evidence type="ECO:0000313" key="4">
    <source>
        <dbReference type="EMBL" id="VBB45113.1"/>
    </source>
</evidence>
<dbReference type="CDD" id="cd00156">
    <property type="entry name" value="REC"/>
    <property type="match status" value="1"/>
</dbReference>
<dbReference type="Pfam" id="PF00072">
    <property type="entry name" value="Response_reg"/>
    <property type="match status" value="1"/>
</dbReference>
<dbReference type="SMART" id="SM00448">
    <property type="entry name" value="REC"/>
    <property type="match status" value="1"/>
</dbReference>
<keyword evidence="1 2" id="KW-0597">Phosphoprotein</keyword>
<dbReference type="PANTHER" id="PTHR44591:SF3">
    <property type="entry name" value="RESPONSE REGULATORY DOMAIN-CONTAINING PROTEIN"/>
    <property type="match status" value="1"/>
</dbReference>
<dbReference type="Gene3D" id="3.40.50.2300">
    <property type="match status" value="1"/>
</dbReference>
<dbReference type="InterPro" id="IPR050595">
    <property type="entry name" value="Bact_response_regulator"/>
</dbReference>
<gene>
    <name evidence="4" type="ORF">TRIP_B350206</name>
</gene>
<reference evidence="4" key="1">
    <citation type="submission" date="2018-07" db="EMBL/GenBank/DDBJ databases">
        <authorList>
            <consortium name="Genoscope - CEA"/>
            <person name="William W."/>
        </authorList>
    </citation>
    <scope>NUCLEOTIDE SEQUENCE</scope>
    <source>
        <strain evidence="4">IK1</strain>
    </source>
</reference>
<dbReference type="AlphaFoldDB" id="A0A653AAW9"/>
<protein>
    <submittedName>
        <fullName evidence="4">Response regulator receiver domain protein</fullName>
    </submittedName>
</protein>
<dbReference type="EMBL" id="UPXX01000029">
    <property type="protein sequence ID" value="VBB45113.1"/>
    <property type="molecule type" value="Genomic_DNA"/>
</dbReference>
<dbReference type="PROSITE" id="PS50110">
    <property type="entry name" value="RESPONSE_REGULATORY"/>
    <property type="match status" value="1"/>
</dbReference>